<feature type="region of interest" description="Disordered" evidence="1">
    <location>
        <begin position="331"/>
        <end position="509"/>
    </location>
</feature>
<evidence type="ECO:0000313" key="3">
    <source>
        <dbReference type="WBParaSite" id="ALUE_0000604501-mRNA-1"/>
    </source>
</evidence>
<dbReference type="Proteomes" id="UP000036681">
    <property type="component" value="Unplaced"/>
</dbReference>
<accession>A0A0M3HTP8</accession>
<name>A0A0M3HTP8_ASCLU</name>
<reference evidence="3" key="1">
    <citation type="submission" date="2017-02" db="UniProtKB">
        <authorList>
            <consortium name="WormBaseParasite"/>
        </authorList>
    </citation>
    <scope>IDENTIFICATION</scope>
</reference>
<keyword evidence="2" id="KW-1185">Reference proteome</keyword>
<feature type="compositionally biased region" description="Basic and acidic residues" evidence="1">
    <location>
        <begin position="384"/>
        <end position="396"/>
    </location>
</feature>
<proteinExistence type="predicted"/>
<dbReference type="AlphaFoldDB" id="A0A0M3HTP8"/>
<feature type="compositionally biased region" description="Basic and acidic residues" evidence="1">
    <location>
        <begin position="331"/>
        <end position="340"/>
    </location>
</feature>
<organism evidence="2 3">
    <name type="scientific">Ascaris lumbricoides</name>
    <name type="common">Giant roundworm</name>
    <dbReference type="NCBI Taxonomy" id="6252"/>
    <lineage>
        <taxon>Eukaryota</taxon>
        <taxon>Metazoa</taxon>
        <taxon>Ecdysozoa</taxon>
        <taxon>Nematoda</taxon>
        <taxon>Chromadorea</taxon>
        <taxon>Rhabditida</taxon>
        <taxon>Spirurina</taxon>
        <taxon>Ascaridomorpha</taxon>
        <taxon>Ascaridoidea</taxon>
        <taxon>Ascarididae</taxon>
        <taxon>Ascaris</taxon>
    </lineage>
</organism>
<evidence type="ECO:0000313" key="2">
    <source>
        <dbReference type="Proteomes" id="UP000036681"/>
    </source>
</evidence>
<sequence>MAYQRDCVDLECERTTFDKTITELSDANGTTEQCRGCQHCTINGYSVCVRLRESALRARRAPDETVGVCGCAHNIPKTCDTKPTRQKPNNASTRLFNICYLSALQSPPRPQAENRQSSVIVTIEPFWLQPYWRELRLSNLTMHYEFPVTHPENCDGDALQVTADGQNNICSANLQIEMSESEAGNAEADVEDQFADNFYEDDGVSEVQFDRAVFAGAENVKFWYSVYVERPRQLNPRRTDSAVVDVHSVIDSGNLEFDLETSIYGFGDSQNGENFPGDVVKWKEEGNGNAIHMNANDIGGERSLVAMENAAEFEHVQKEKTAEEVAKEVDFFAADDESRPVPEGGDEEPIAAEASSDEYSNTDTSFEEESEQKESSAELSIAKGGDEADADFRENLIDEMDNAQSDSKVDESRIYATADRRFDELSGEDNGKNGQIDGDTDEEEGNEGTRTESYGISAFENDEERRASFSSDDTLADDDTSAQSATMSAEKEDAEEMMSNEEHRKNSDEAMRKILQQDRERAHRRFELTTLSTAAGRREQFKQLPIFSSNFTKYPSGSVIPPKNAAFTGAQL</sequence>
<dbReference type="WBParaSite" id="ALUE_0000604501-mRNA-1">
    <property type="protein sequence ID" value="ALUE_0000604501-mRNA-1"/>
    <property type="gene ID" value="ALUE_0000604501"/>
</dbReference>
<protein>
    <submittedName>
        <fullName evidence="3">VWFD domain-containing protein</fullName>
    </submittedName>
</protein>
<evidence type="ECO:0000256" key="1">
    <source>
        <dbReference type="SAM" id="MobiDB-lite"/>
    </source>
</evidence>
<feature type="compositionally biased region" description="Basic and acidic residues" evidence="1">
    <location>
        <begin position="500"/>
        <end position="509"/>
    </location>
</feature>
<feature type="compositionally biased region" description="Basic and acidic residues" evidence="1">
    <location>
        <begin position="407"/>
        <end position="424"/>
    </location>
</feature>